<keyword evidence="2" id="KW-1185">Reference proteome</keyword>
<organism evidence="1 2">
    <name type="scientific">Pholiota conissans</name>
    <dbReference type="NCBI Taxonomy" id="109636"/>
    <lineage>
        <taxon>Eukaryota</taxon>
        <taxon>Fungi</taxon>
        <taxon>Dikarya</taxon>
        <taxon>Basidiomycota</taxon>
        <taxon>Agaricomycotina</taxon>
        <taxon>Agaricomycetes</taxon>
        <taxon>Agaricomycetidae</taxon>
        <taxon>Agaricales</taxon>
        <taxon>Agaricineae</taxon>
        <taxon>Strophariaceae</taxon>
        <taxon>Pholiota</taxon>
    </lineage>
</organism>
<sequence>MNVQALSLNAHDRNNKNEYHGGETIVTTHRLCCRTALIEKQITYRKPILTSTQLDFVKLRDCETSWPKEMHRHCRFGAAQHSVEIQDARYEYQRLNESRPFFGNIFSIVRGTSSERDVRKRCLRSSLGFDHRDQLVVGTGMATRGGFDPWVQRVWQPTGTTEGMVELVVGNLYRWPGESGWRRNRSWSRKDRQMVVEACREGQRNGGGGVLTRCPVAMALLGDLRKVGDGLAQAERWGDGNRYVASRTEDAVERGEEPSAGNIPVERHGVAYEVVVCKAKSSENRGNVARQSDAAW</sequence>
<evidence type="ECO:0000313" key="1">
    <source>
        <dbReference type="EMBL" id="KAF9474906.1"/>
    </source>
</evidence>
<accession>A0A9P6CPP4</accession>
<dbReference type="AlphaFoldDB" id="A0A9P6CPP4"/>
<name>A0A9P6CPP4_9AGAR</name>
<reference evidence="1" key="1">
    <citation type="submission" date="2020-11" db="EMBL/GenBank/DDBJ databases">
        <authorList>
            <consortium name="DOE Joint Genome Institute"/>
            <person name="Ahrendt S."/>
            <person name="Riley R."/>
            <person name="Andreopoulos W."/>
            <person name="Labutti K."/>
            <person name="Pangilinan J."/>
            <person name="Ruiz-Duenas F.J."/>
            <person name="Barrasa J.M."/>
            <person name="Sanchez-Garcia M."/>
            <person name="Camarero S."/>
            <person name="Miyauchi S."/>
            <person name="Serrano A."/>
            <person name="Linde D."/>
            <person name="Babiker R."/>
            <person name="Drula E."/>
            <person name="Ayuso-Fernandez I."/>
            <person name="Pacheco R."/>
            <person name="Padilla G."/>
            <person name="Ferreira P."/>
            <person name="Barriuso J."/>
            <person name="Kellner H."/>
            <person name="Castanera R."/>
            <person name="Alfaro M."/>
            <person name="Ramirez L."/>
            <person name="Pisabarro A.G."/>
            <person name="Kuo A."/>
            <person name="Tritt A."/>
            <person name="Lipzen A."/>
            <person name="He G."/>
            <person name="Yan M."/>
            <person name="Ng V."/>
            <person name="Cullen D."/>
            <person name="Martin F."/>
            <person name="Rosso M.-N."/>
            <person name="Henrissat B."/>
            <person name="Hibbett D."/>
            <person name="Martinez A.T."/>
            <person name="Grigoriev I.V."/>
        </authorList>
    </citation>
    <scope>NUCLEOTIDE SEQUENCE</scope>
    <source>
        <strain evidence="1">CIRM-BRFM 674</strain>
    </source>
</reference>
<evidence type="ECO:0000313" key="2">
    <source>
        <dbReference type="Proteomes" id="UP000807469"/>
    </source>
</evidence>
<gene>
    <name evidence="1" type="ORF">BDN70DRAFT_898594</name>
</gene>
<dbReference type="EMBL" id="MU155356">
    <property type="protein sequence ID" value="KAF9474906.1"/>
    <property type="molecule type" value="Genomic_DNA"/>
</dbReference>
<dbReference type="Proteomes" id="UP000807469">
    <property type="component" value="Unassembled WGS sequence"/>
</dbReference>
<comment type="caution">
    <text evidence="1">The sequence shown here is derived from an EMBL/GenBank/DDBJ whole genome shotgun (WGS) entry which is preliminary data.</text>
</comment>
<proteinExistence type="predicted"/>
<protein>
    <submittedName>
        <fullName evidence="1">Uncharacterized protein</fullName>
    </submittedName>
</protein>